<feature type="non-terminal residue" evidence="1">
    <location>
        <position position="147"/>
    </location>
</feature>
<keyword evidence="2" id="KW-1185">Reference proteome</keyword>
<gene>
    <name evidence="1" type="ORF">SCALOS_LOCUS7186</name>
</gene>
<protein>
    <submittedName>
        <fullName evidence="1">4969_t:CDS:1</fullName>
    </submittedName>
</protein>
<organism evidence="1 2">
    <name type="scientific">Scutellospora calospora</name>
    <dbReference type="NCBI Taxonomy" id="85575"/>
    <lineage>
        <taxon>Eukaryota</taxon>
        <taxon>Fungi</taxon>
        <taxon>Fungi incertae sedis</taxon>
        <taxon>Mucoromycota</taxon>
        <taxon>Glomeromycotina</taxon>
        <taxon>Glomeromycetes</taxon>
        <taxon>Diversisporales</taxon>
        <taxon>Gigasporaceae</taxon>
        <taxon>Scutellospora</taxon>
    </lineage>
</organism>
<dbReference type="EMBL" id="CAJVPM010015492">
    <property type="protein sequence ID" value="CAG8608209.1"/>
    <property type="molecule type" value="Genomic_DNA"/>
</dbReference>
<sequence length="147" mass="17280">MQAFPGNNTGEQECKILFCSVHLMRTWLSKIYEDKTQSIIVAAIHKKIELKRTTSHLNELISVAHKVIDLDQKKQIDAEDVAFNFHMKKISVYSIEDEIIKEIHKFPYPMQLMLIKEANAVMDRKFQEIFEESSFEAYEHHELVIIE</sequence>
<proteinExistence type="predicted"/>
<evidence type="ECO:0000313" key="1">
    <source>
        <dbReference type="EMBL" id="CAG8608209.1"/>
    </source>
</evidence>
<name>A0ACA9MT01_9GLOM</name>
<comment type="caution">
    <text evidence="1">The sequence shown here is derived from an EMBL/GenBank/DDBJ whole genome shotgun (WGS) entry which is preliminary data.</text>
</comment>
<evidence type="ECO:0000313" key="2">
    <source>
        <dbReference type="Proteomes" id="UP000789860"/>
    </source>
</evidence>
<accession>A0ACA9MT01</accession>
<dbReference type="Proteomes" id="UP000789860">
    <property type="component" value="Unassembled WGS sequence"/>
</dbReference>
<reference evidence="1" key="1">
    <citation type="submission" date="2021-06" db="EMBL/GenBank/DDBJ databases">
        <authorList>
            <person name="Kallberg Y."/>
            <person name="Tangrot J."/>
            <person name="Rosling A."/>
        </authorList>
    </citation>
    <scope>NUCLEOTIDE SEQUENCE</scope>
    <source>
        <strain evidence="1">AU212A</strain>
    </source>
</reference>